<sequence>MVGVSLYSRVHSYCSEKNGENQVTLNDYFQMNAIADFVSYFRWREVVAIFVDDEYGRNGISVLGDVLAKKRAKISYKAGYN</sequence>
<evidence type="ECO:0000313" key="4">
    <source>
        <dbReference type="Proteomes" id="UP000694251"/>
    </source>
</evidence>
<dbReference type="PANTHER" id="PTHR34836:SF7">
    <property type="entry name" value="RECEPTOR LIGAND BINDING REGION DOMAIN-CONTAINING PROTEIN"/>
    <property type="match status" value="1"/>
</dbReference>
<dbReference type="EMBL" id="JAEFBJ010000012">
    <property type="protein sequence ID" value="KAG7547091.1"/>
    <property type="molecule type" value="Genomic_DNA"/>
</dbReference>
<organism evidence="2 4">
    <name type="scientific">Arabidopsis suecica</name>
    <name type="common">Swedish thale-cress</name>
    <name type="synonym">Cardaminopsis suecica</name>
    <dbReference type="NCBI Taxonomy" id="45249"/>
    <lineage>
        <taxon>Eukaryota</taxon>
        <taxon>Viridiplantae</taxon>
        <taxon>Streptophyta</taxon>
        <taxon>Embryophyta</taxon>
        <taxon>Tracheophyta</taxon>
        <taxon>Spermatophyta</taxon>
        <taxon>Magnoliopsida</taxon>
        <taxon>eudicotyledons</taxon>
        <taxon>Gunneridae</taxon>
        <taxon>Pentapetalae</taxon>
        <taxon>rosids</taxon>
        <taxon>malvids</taxon>
        <taxon>Brassicales</taxon>
        <taxon>Brassicaceae</taxon>
        <taxon>Camelineae</taxon>
        <taxon>Arabidopsis</taxon>
    </lineage>
</organism>
<dbReference type="EMBL" id="JAEFBJ010000005">
    <property type="protein sequence ID" value="KAG7611734.1"/>
    <property type="molecule type" value="Genomic_DNA"/>
</dbReference>
<comment type="caution">
    <text evidence="2">The sequence shown here is derived from an EMBL/GenBank/DDBJ whole genome shotgun (WGS) entry which is preliminary data.</text>
</comment>
<protein>
    <submittedName>
        <fullName evidence="2">Receptor ligand binding region</fullName>
    </submittedName>
</protein>
<feature type="domain" description="Receptor ligand binding region" evidence="1">
    <location>
        <begin position="22"/>
        <end position="81"/>
    </location>
</feature>
<evidence type="ECO:0000313" key="3">
    <source>
        <dbReference type="EMBL" id="KAG7611734.1"/>
    </source>
</evidence>
<evidence type="ECO:0000313" key="2">
    <source>
        <dbReference type="EMBL" id="KAG7547091.1"/>
    </source>
</evidence>
<gene>
    <name evidence="3" type="ORF">ISN44_As05g038190</name>
    <name evidence="2" type="ORF">ISN44_As12g023730</name>
</gene>
<dbReference type="Proteomes" id="UP000694251">
    <property type="component" value="Chromosome 5"/>
</dbReference>
<accession>A0A8T1YLG4</accession>
<dbReference type="PANTHER" id="PTHR34836">
    <property type="entry name" value="OS06G0188250 PROTEIN"/>
    <property type="match status" value="1"/>
</dbReference>
<dbReference type="AlphaFoldDB" id="A0A8T1YLG4"/>
<dbReference type="InterPro" id="IPR015683">
    <property type="entry name" value="Ionotropic_Glu_rcpt"/>
</dbReference>
<keyword evidence="4" id="KW-1185">Reference proteome</keyword>
<name>A0A8T1YLG4_ARASU</name>
<reference evidence="2 4" key="1">
    <citation type="submission" date="2020-12" db="EMBL/GenBank/DDBJ databases">
        <title>Concerted genomic and epigenomic changes stabilize Arabidopsis allopolyploids.</title>
        <authorList>
            <person name="Chen Z."/>
        </authorList>
    </citation>
    <scope>NUCLEOTIDE SEQUENCE [LARGE SCALE GENOMIC DNA]</scope>
    <source>
        <strain evidence="2">As9502</strain>
        <tissue evidence="2">Leaf</tissue>
    </source>
</reference>
<dbReference type="Proteomes" id="UP000694251">
    <property type="component" value="Chromosome 12"/>
</dbReference>
<dbReference type="Pfam" id="PF01094">
    <property type="entry name" value="ANF_receptor"/>
    <property type="match status" value="1"/>
</dbReference>
<dbReference type="InterPro" id="IPR001828">
    <property type="entry name" value="ANF_lig-bd_rcpt"/>
</dbReference>
<evidence type="ECO:0000259" key="1">
    <source>
        <dbReference type="Pfam" id="PF01094"/>
    </source>
</evidence>
<dbReference type="OrthoDB" id="5984008at2759"/>
<keyword evidence="2" id="KW-0675">Receptor</keyword>
<proteinExistence type="predicted"/>